<gene>
    <name evidence="2" type="ORF">ACFQRG_05250</name>
</gene>
<dbReference type="EMBL" id="JBHTCO010000004">
    <property type="protein sequence ID" value="MFC7392383.1"/>
    <property type="molecule type" value="Genomic_DNA"/>
</dbReference>
<evidence type="ECO:0000313" key="3">
    <source>
        <dbReference type="Proteomes" id="UP001596505"/>
    </source>
</evidence>
<comment type="similarity">
    <text evidence="1">Belongs to the UPF0180 family.</text>
</comment>
<organism evidence="2 3">
    <name type="scientific">Scopulibacillus cellulosilyticus</name>
    <dbReference type="NCBI Taxonomy" id="2665665"/>
    <lineage>
        <taxon>Bacteria</taxon>
        <taxon>Bacillati</taxon>
        <taxon>Bacillota</taxon>
        <taxon>Bacilli</taxon>
        <taxon>Bacillales</taxon>
        <taxon>Sporolactobacillaceae</taxon>
        <taxon>Scopulibacillus</taxon>
    </lineage>
</organism>
<dbReference type="Pfam" id="PF03698">
    <property type="entry name" value="UPF0180"/>
    <property type="match status" value="1"/>
</dbReference>
<dbReference type="InterPro" id="IPR005370">
    <property type="entry name" value="UPF0180"/>
</dbReference>
<comment type="caution">
    <text evidence="2">The sequence shown here is derived from an EMBL/GenBank/DDBJ whole genome shotgun (WGS) entry which is preliminary data.</text>
</comment>
<dbReference type="NCBIfam" id="NF002845">
    <property type="entry name" value="PRK03094.1"/>
    <property type="match status" value="1"/>
</dbReference>
<name>A0ABW2PSK6_9BACL</name>
<evidence type="ECO:0000313" key="2">
    <source>
        <dbReference type="EMBL" id="MFC7392383.1"/>
    </source>
</evidence>
<reference evidence="3" key="1">
    <citation type="journal article" date="2019" name="Int. J. Syst. Evol. Microbiol.">
        <title>The Global Catalogue of Microorganisms (GCM) 10K type strain sequencing project: providing services to taxonomists for standard genome sequencing and annotation.</title>
        <authorList>
            <consortium name="The Broad Institute Genomics Platform"/>
            <consortium name="The Broad Institute Genome Sequencing Center for Infectious Disease"/>
            <person name="Wu L."/>
            <person name="Ma J."/>
        </authorList>
    </citation>
    <scope>NUCLEOTIDE SEQUENCE [LARGE SCALE GENOMIC DNA]</scope>
    <source>
        <strain evidence="3">CGMCC 1.16305</strain>
    </source>
</reference>
<proteinExistence type="inferred from homology"/>
<dbReference type="HAMAP" id="MF_00506">
    <property type="entry name" value="UPF0180"/>
    <property type="match status" value="1"/>
</dbReference>
<sequence>MAKIAVEQSLTQVKDALESKGYEVVTLKSESDAKGCDCCVVTGGDVNVMGIQDIVIEGPVIDARGLSADQVCEEVDSHLH</sequence>
<evidence type="ECO:0000256" key="1">
    <source>
        <dbReference type="HAMAP-Rule" id="MF_00506"/>
    </source>
</evidence>
<protein>
    <recommendedName>
        <fullName evidence="1">UPF0180 protein ACFQRG_05250</fullName>
    </recommendedName>
</protein>
<dbReference type="RefSeq" id="WP_380964970.1">
    <property type="nucleotide sequence ID" value="NZ_JBHTCO010000004.1"/>
</dbReference>
<keyword evidence="3" id="KW-1185">Reference proteome</keyword>
<accession>A0ABW2PSK6</accession>
<dbReference type="Proteomes" id="UP001596505">
    <property type="component" value="Unassembled WGS sequence"/>
</dbReference>